<sequence length="63" mass="7439">MGSRGSDEYREWKRLRNHSYEPSPTVQYFSPVHRGLKHPSQVTLRAKSEHQPPQPESPRRRDA</sequence>
<accession>A0A6J4NX13</accession>
<name>A0A6J4NX13_9ACTN</name>
<evidence type="ECO:0000313" key="2">
    <source>
        <dbReference type="EMBL" id="CAA9397747.1"/>
    </source>
</evidence>
<dbReference type="EMBL" id="CADCUZ010000020">
    <property type="protein sequence ID" value="CAA9397747.1"/>
    <property type="molecule type" value="Genomic_DNA"/>
</dbReference>
<reference evidence="2" key="1">
    <citation type="submission" date="2020-02" db="EMBL/GenBank/DDBJ databases">
        <authorList>
            <person name="Meier V. D."/>
        </authorList>
    </citation>
    <scope>NUCLEOTIDE SEQUENCE</scope>
    <source>
        <strain evidence="2">AVDCRST_MAG55</strain>
    </source>
</reference>
<feature type="region of interest" description="Disordered" evidence="1">
    <location>
        <begin position="20"/>
        <end position="63"/>
    </location>
</feature>
<protein>
    <submittedName>
        <fullName evidence="2">Uncharacterized protein</fullName>
    </submittedName>
</protein>
<dbReference type="AlphaFoldDB" id="A0A6J4NX13"/>
<proteinExistence type="predicted"/>
<organism evidence="2">
    <name type="scientific">uncultured Rubrobacteraceae bacterium</name>
    <dbReference type="NCBI Taxonomy" id="349277"/>
    <lineage>
        <taxon>Bacteria</taxon>
        <taxon>Bacillati</taxon>
        <taxon>Actinomycetota</taxon>
        <taxon>Rubrobacteria</taxon>
        <taxon>Rubrobacterales</taxon>
        <taxon>Rubrobacteraceae</taxon>
        <taxon>environmental samples</taxon>
    </lineage>
</organism>
<evidence type="ECO:0000256" key="1">
    <source>
        <dbReference type="SAM" id="MobiDB-lite"/>
    </source>
</evidence>
<gene>
    <name evidence="2" type="ORF">AVDCRST_MAG55-412</name>
</gene>